<protein>
    <submittedName>
        <fullName evidence="1">Uncharacterized protein</fullName>
    </submittedName>
</protein>
<keyword evidence="2" id="KW-1185">Reference proteome</keyword>
<comment type="caution">
    <text evidence="1">The sequence shown here is derived from an EMBL/GenBank/DDBJ whole genome shotgun (WGS) entry which is preliminary data.</text>
</comment>
<organism evidence="1 2">
    <name type="scientific">Eragrostis curvula</name>
    <name type="common">weeping love grass</name>
    <dbReference type="NCBI Taxonomy" id="38414"/>
    <lineage>
        <taxon>Eukaryota</taxon>
        <taxon>Viridiplantae</taxon>
        <taxon>Streptophyta</taxon>
        <taxon>Embryophyta</taxon>
        <taxon>Tracheophyta</taxon>
        <taxon>Spermatophyta</taxon>
        <taxon>Magnoliopsida</taxon>
        <taxon>Liliopsida</taxon>
        <taxon>Poales</taxon>
        <taxon>Poaceae</taxon>
        <taxon>PACMAD clade</taxon>
        <taxon>Chloridoideae</taxon>
        <taxon>Eragrostideae</taxon>
        <taxon>Eragrostidinae</taxon>
        <taxon>Eragrostis</taxon>
    </lineage>
</organism>
<reference evidence="1 2" key="1">
    <citation type="journal article" date="2019" name="Sci. Rep.">
        <title>A high-quality genome of Eragrostis curvula grass provides insights into Poaceae evolution and supports new strategies to enhance forage quality.</title>
        <authorList>
            <person name="Carballo J."/>
            <person name="Santos B.A.C.M."/>
            <person name="Zappacosta D."/>
            <person name="Garbus I."/>
            <person name="Selva J.P."/>
            <person name="Gallo C.A."/>
            <person name="Diaz A."/>
            <person name="Albertini E."/>
            <person name="Caccamo M."/>
            <person name="Echenique V."/>
        </authorList>
    </citation>
    <scope>NUCLEOTIDE SEQUENCE [LARGE SCALE GENOMIC DNA]</scope>
    <source>
        <strain evidence="2">cv. Victoria</strain>
        <tissue evidence="1">Leaf</tissue>
    </source>
</reference>
<evidence type="ECO:0000313" key="1">
    <source>
        <dbReference type="EMBL" id="TVU24070.1"/>
    </source>
</evidence>
<dbReference type="EMBL" id="RWGY01000013">
    <property type="protein sequence ID" value="TVU24070.1"/>
    <property type="molecule type" value="Genomic_DNA"/>
</dbReference>
<accession>A0A5J9ULN1</accession>
<feature type="non-terminal residue" evidence="1">
    <location>
        <position position="1"/>
    </location>
</feature>
<dbReference type="PROSITE" id="PS51257">
    <property type="entry name" value="PROKAR_LIPOPROTEIN"/>
    <property type="match status" value="1"/>
</dbReference>
<gene>
    <name evidence="1" type="ORF">EJB05_26466</name>
</gene>
<dbReference type="AlphaFoldDB" id="A0A5J9ULN1"/>
<sequence length="264" mass="29043">MDMGRCPLTSSNSTSSCVSAPFTASLREPTTWSSVGDLCDIGQGHLQHAATTIFDEGPVFDEEPVVDVVLMASGANINSGIDFTLSDEPDAVTTMSGQNSMATFNGRDVDAVLAHDQLLKSTQDSSILQAATQEHSGQFSSTGSYSRALRTVHFYRQFTLSVVSAFYTKKLMCNLSMVDRITPVFIHLKGGPELFCLEKQRTKLADSLLRGGEVPCGMQAMNPRFSEVFTYRCEQVWCIITHWREAGYPRELDCHVSYLANTIL</sequence>
<dbReference type="Gramene" id="TVU24070">
    <property type="protein sequence ID" value="TVU24070"/>
    <property type="gene ID" value="EJB05_26466"/>
</dbReference>
<proteinExistence type="predicted"/>
<evidence type="ECO:0000313" key="2">
    <source>
        <dbReference type="Proteomes" id="UP000324897"/>
    </source>
</evidence>
<name>A0A5J9ULN1_9POAL</name>
<dbReference type="Proteomes" id="UP000324897">
    <property type="component" value="Chromosome 2"/>
</dbReference>